<dbReference type="PANTHER" id="PTHR47504:SF5">
    <property type="entry name" value="RIGHT ORIGIN-BINDING PROTEIN"/>
    <property type="match status" value="1"/>
</dbReference>
<keyword evidence="2" id="KW-0238">DNA-binding</keyword>
<proteinExistence type="predicted"/>
<evidence type="ECO:0000313" key="5">
    <source>
        <dbReference type="EMBL" id="ANW99963.1"/>
    </source>
</evidence>
<dbReference type="InterPro" id="IPR020449">
    <property type="entry name" value="Tscrpt_reg_AraC-type_HTH"/>
</dbReference>
<dbReference type="PRINTS" id="PR00032">
    <property type="entry name" value="HTHARAC"/>
</dbReference>
<keyword evidence="1" id="KW-0805">Transcription regulation</keyword>
<keyword evidence="3" id="KW-0804">Transcription</keyword>
<gene>
    <name evidence="5" type="ORF">CSTERTH_02755</name>
</gene>
<dbReference type="PROSITE" id="PS01124">
    <property type="entry name" value="HTH_ARAC_FAMILY_2"/>
    <property type="match status" value="1"/>
</dbReference>
<dbReference type="SUPFAM" id="SSF55136">
    <property type="entry name" value="Probable bacterial effector-binding domain"/>
    <property type="match status" value="1"/>
</dbReference>
<dbReference type="InterPro" id="IPR018060">
    <property type="entry name" value="HTH_AraC"/>
</dbReference>
<dbReference type="InterPro" id="IPR029442">
    <property type="entry name" value="GyrI-like"/>
</dbReference>
<reference evidence="5 6" key="1">
    <citation type="submission" date="2016-02" db="EMBL/GenBank/DDBJ databases">
        <title>Comparison of Clostridium stercorarium subspecies using comparative genomics and transcriptomics.</title>
        <authorList>
            <person name="Schellenberg J."/>
            <person name="Thallinger G."/>
            <person name="Levin D.B."/>
            <person name="Zhang X."/>
            <person name="Alvare G."/>
            <person name="Fristensky B."/>
            <person name="Sparling R."/>
        </authorList>
    </citation>
    <scope>NUCLEOTIDE SEQUENCE [LARGE SCALE GENOMIC DNA]</scope>
    <source>
        <strain evidence="5 6">DSM 2910</strain>
    </source>
</reference>
<dbReference type="SUPFAM" id="SSF46689">
    <property type="entry name" value="Homeodomain-like"/>
    <property type="match status" value="2"/>
</dbReference>
<dbReference type="PANTHER" id="PTHR47504">
    <property type="entry name" value="RIGHT ORIGIN-BINDING PROTEIN"/>
    <property type="match status" value="1"/>
</dbReference>
<dbReference type="GO" id="GO:0043565">
    <property type="term" value="F:sequence-specific DNA binding"/>
    <property type="evidence" value="ECO:0007669"/>
    <property type="project" value="InterPro"/>
</dbReference>
<dbReference type="SMART" id="SM00871">
    <property type="entry name" value="AraC_E_bind"/>
    <property type="match status" value="1"/>
</dbReference>
<dbReference type="GO" id="GO:0003700">
    <property type="term" value="F:DNA-binding transcription factor activity"/>
    <property type="evidence" value="ECO:0007669"/>
    <property type="project" value="InterPro"/>
</dbReference>
<evidence type="ECO:0000259" key="4">
    <source>
        <dbReference type="PROSITE" id="PS01124"/>
    </source>
</evidence>
<feature type="domain" description="HTH araC/xylS-type" evidence="4">
    <location>
        <begin position="20"/>
        <end position="119"/>
    </location>
</feature>
<dbReference type="EMBL" id="CP014672">
    <property type="protein sequence ID" value="ANW99963.1"/>
    <property type="molecule type" value="Genomic_DNA"/>
</dbReference>
<name>A0A1B1YGT2_THEST</name>
<dbReference type="AlphaFoldDB" id="A0A1B1YGT2"/>
<dbReference type="Pfam" id="PF12833">
    <property type="entry name" value="HTH_18"/>
    <property type="match status" value="1"/>
</dbReference>
<evidence type="ECO:0000256" key="3">
    <source>
        <dbReference type="ARBA" id="ARBA00023163"/>
    </source>
</evidence>
<dbReference type="Gene3D" id="1.10.10.60">
    <property type="entry name" value="Homeodomain-like"/>
    <property type="match status" value="2"/>
</dbReference>
<sequence length="320" mass="37647">MHAIMFLEGAKNMDYISRIKATIDYIEENIRSPIDLLDLSKKAFCSVPHFYRIFNSIVGMSVKDYIRKRRLSIAAKELISNPRKRIIDIAYDYDFNSQEVFTRAFLKEFGITPGEYRRKNGEGIVLFDKFDFSGGEKKMVVGKLNDVRIVRLEPMKVAYYRGYGINPEREAWIPITEWLLSDAKELYFRQFGRYPEVKELLKWAEENDLYKPPKGRRYFGFDNPLKTEDKAEYGYEVWVTLSGSEKEDDKVKFKDFEGGLYAVTRAKKSSKSLIETWQKLFKWLETSGYKHGNHQWLEEYVTVEGKKGFVAFDLYMPISE</sequence>
<dbReference type="SMART" id="SM00342">
    <property type="entry name" value="HTH_ARAC"/>
    <property type="match status" value="1"/>
</dbReference>
<accession>A0A1B1YGT2</accession>
<dbReference type="InterPro" id="IPR050959">
    <property type="entry name" value="MarA-like"/>
</dbReference>
<evidence type="ECO:0000313" key="6">
    <source>
        <dbReference type="Proteomes" id="UP000092971"/>
    </source>
</evidence>
<protein>
    <submittedName>
        <fullName evidence="5">AraC family transcriptional regulator</fullName>
    </submittedName>
</protein>
<evidence type="ECO:0000256" key="1">
    <source>
        <dbReference type="ARBA" id="ARBA00023015"/>
    </source>
</evidence>
<evidence type="ECO:0000256" key="2">
    <source>
        <dbReference type="ARBA" id="ARBA00023125"/>
    </source>
</evidence>
<dbReference type="Gene3D" id="3.20.80.10">
    <property type="entry name" value="Regulatory factor, effector binding domain"/>
    <property type="match status" value="1"/>
</dbReference>
<dbReference type="Pfam" id="PF06445">
    <property type="entry name" value="GyrI-like"/>
    <property type="match status" value="1"/>
</dbReference>
<organism evidence="5 6">
    <name type="scientific">Thermoclostridium stercorarium subsp. thermolacticum DSM 2910</name>
    <dbReference type="NCBI Taxonomy" id="1121336"/>
    <lineage>
        <taxon>Bacteria</taxon>
        <taxon>Bacillati</taxon>
        <taxon>Bacillota</taxon>
        <taxon>Clostridia</taxon>
        <taxon>Eubacteriales</taxon>
        <taxon>Oscillospiraceae</taxon>
        <taxon>Thermoclostridium</taxon>
    </lineage>
</organism>
<dbReference type="InterPro" id="IPR011256">
    <property type="entry name" value="Reg_factor_effector_dom_sf"/>
</dbReference>
<dbReference type="InterPro" id="IPR010499">
    <property type="entry name" value="AraC_E-bd"/>
</dbReference>
<dbReference type="Proteomes" id="UP000092971">
    <property type="component" value="Chromosome"/>
</dbReference>
<dbReference type="InterPro" id="IPR009057">
    <property type="entry name" value="Homeodomain-like_sf"/>
</dbReference>